<dbReference type="InterPro" id="IPR037523">
    <property type="entry name" value="VOC_core"/>
</dbReference>
<dbReference type="PANTHER" id="PTHR43048">
    <property type="entry name" value="METHYLMALONYL-COA EPIMERASE"/>
    <property type="match status" value="1"/>
</dbReference>
<dbReference type="CDD" id="cd06587">
    <property type="entry name" value="VOC"/>
    <property type="match status" value="1"/>
</dbReference>
<proteinExistence type="predicted"/>
<dbReference type="GO" id="GO:0004462">
    <property type="term" value="F:lactoylglutathione lyase activity"/>
    <property type="evidence" value="ECO:0007669"/>
    <property type="project" value="InterPro"/>
</dbReference>
<dbReference type="InterPro" id="IPR051785">
    <property type="entry name" value="MMCE/EMCE_epimerase"/>
</dbReference>
<dbReference type="PANTHER" id="PTHR43048:SF3">
    <property type="entry name" value="METHYLMALONYL-COA EPIMERASE, MITOCHONDRIAL"/>
    <property type="match status" value="1"/>
</dbReference>
<dbReference type="Pfam" id="PF00903">
    <property type="entry name" value="Glyoxalase"/>
    <property type="match status" value="1"/>
</dbReference>
<dbReference type="InterPro" id="IPR004360">
    <property type="entry name" value="Glyas_Fos-R_dOase_dom"/>
</dbReference>
<name>A0A8D4IY89_9PAST</name>
<protein>
    <submittedName>
        <fullName evidence="2">Glyoxalase</fullName>
    </submittedName>
</protein>
<evidence type="ECO:0000256" key="1">
    <source>
        <dbReference type="ARBA" id="ARBA00022723"/>
    </source>
</evidence>
<keyword evidence="3" id="KW-1185">Reference proteome</keyword>
<dbReference type="GO" id="GO:0046872">
    <property type="term" value="F:metal ion binding"/>
    <property type="evidence" value="ECO:0007669"/>
    <property type="project" value="UniProtKB-KW"/>
</dbReference>
<evidence type="ECO:0000313" key="2">
    <source>
        <dbReference type="EMBL" id="QDJ14893.1"/>
    </source>
</evidence>
<dbReference type="GO" id="GO:0046491">
    <property type="term" value="P:L-methylmalonyl-CoA metabolic process"/>
    <property type="evidence" value="ECO:0007669"/>
    <property type="project" value="TreeGrafter"/>
</dbReference>
<evidence type="ECO:0000313" key="3">
    <source>
        <dbReference type="Proteomes" id="UP000955338"/>
    </source>
</evidence>
<dbReference type="EMBL" id="CP022011">
    <property type="protein sequence ID" value="QDJ14893.1"/>
    <property type="molecule type" value="Genomic_DNA"/>
</dbReference>
<accession>A0A8D4IY89</accession>
<reference evidence="2" key="1">
    <citation type="submission" date="2017-06" db="EMBL/GenBank/DDBJ databases">
        <title>Genome sequencing of pathogenic and non-pathogenic strains within Bisgaard taxon 40.</title>
        <authorList>
            <person name="Ladner J.T."/>
            <person name="Lovett S.P."/>
            <person name="Koroleva G."/>
            <person name="Lorch J.M."/>
        </authorList>
    </citation>
    <scope>NUCLEOTIDE SEQUENCE</scope>
    <source>
        <strain evidence="2">27576-1-I1</strain>
    </source>
</reference>
<sequence length="150" mass="17068">MLKKVLHIGLTVSNLEKSIIFYRDILGLKYLGQMVMEGKETDKLFNLTNCKAHIAYLNGSDEINCPPIELLQLEGVEVIKNKNDLNHISISEVCFEVSDIDAEYQRLSQLGVEFLSEPQYFDFSHYGCGKCKAVYFKDPDGITLELIENL</sequence>
<gene>
    <name evidence="2" type="ORF">CEP48_05370</name>
</gene>
<dbReference type="InterPro" id="IPR029068">
    <property type="entry name" value="Glyas_Bleomycin-R_OHBP_Dase"/>
</dbReference>
<dbReference type="Gene3D" id="3.10.180.10">
    <property type="entry name" value="2,3-Dihydroxybiphenyl 1,2-Dioxygenase, domain 1"/>
    <property type="match status" value="1"/>
</dbReference>
<dbReference type="PROSITE" id="PS51819">
    <property type="entry name" value="VOC"/>
    <property type="match status" value="1"/>
</dbReference>
<dbReference type="RefSeq" id="WP_261920587.1">
    <property type="nucleotide sequence ID" value="NZ_CP022010.1"/>
</dbReference>
<organism evidence="2 3">
    <name type="scientific">Mergibacter septicus</name>
    <dbReference type="NCBI Taxonomy" id="221402"/>
    <lineage>
        <taxon>Bacteria</taxon>
        <taxon>Pseudomonadati</taxon>
        <taxon>Pseudomonadota</taxon>
        <taxon>Gammaproteobacteria</taxon>
        <taxon>Pasteurellales</taxon>
        <taxon>Pasteurellaceae</taxon>
        <taxon>Mergibacter</taxon>
    </lineage>
</organism>
<dbReference type="Proteomes" id="UP000955338">
    <property type="component" value="Chromosome"/>
</dbReference>
<dbReference type="AlphaFoldDB" id="A0A8D4IY89"/>
<dbReference type="SUPFAM" id="SSF54593">
    <property type="entry name" value="Glyoxalase/Bleomycin resistance protein/Dihydroxybiphenyl dioxygenase"/>
    <property type="match status" value="1"/>
</dbReference>
<dbReference type="InterPro" id="IPR018146">
    <property type="entry name" value="Glyoxalase_1_CS"/>
</dbReference>
<dbReference type="PROSITE" id="PS00934">
    <property type="entry name" value="GLYOXALASE_I_1"/>
    <property type="match status" value="1"/>
</dbReference>
<dbReference type="GO" id="GO:0004493">
    <property type="term" value="F:methylmalonyl-CoA epimerase activity"/>
    <property type="evidence" value="ECO:0007669"/>
    <property type="project" value="TreeGrafter"/>
</dbReference>
<keyword evidence="1" id="KW-0479">Metal-binding</keyword>